<comment type="caution">
    <text evidence="2">The sequence shown here is derived from an EMBL/GenBank/DDBJ whole genome shotgun (WGS) entry which is preliminary data.</text>
</comment>
<reference evidence="2 3" key="1">
    <citation type="submission" date="2017-07" db="EMBL/GenBank/DDBJ databases">
        <title>A draft genome sequence of Komagataeibacter sp. T5K1.</title>
        <authorList>
            <person name="Skraban J."/>
            <person name="Cleenwerck I."/>
            <person name="Vandamme P."/>
            <person name="Trcek J."/>
        </authorList>
    </citation>
    <scope>NUCLEOTIDE SEQUENCE [LARGE SCALE GENOMIC DNA]</scope>
    <source>
        <strain evidence="2 3">T5K1</strain>
    </source>
</reference>
<evidence type="ECO:0000313" key="2">
    <source>
        <dbReference type="EMBL" id="PYD74818.1"/>
    </source>
</evidence>
<dbReference type="InterPro" id="IPR012337">
    <property type="entry name" value="RNaseH-like_sf"/>
</dbReference>
<dbReference type="EMBL" id="NOXG01000022">
    <property type="protein sequence ID" value="PYD74818.1"/>
    <property type="molecule type" value="Genomic_DNA"/>
</dbReference>
<sequence length="81" mass="9351">MAPGKLQQNGLVESFNGQLRDECLNETLFTFLTHTPRPLSSHQPQATKNGNSLFEWMQKGAYQPHHAHNKQKYGPFYQFMT</sequence>
<dbReference type="Pfam" id="PF13683">
    <property type="entry name" value="rve_3"/>
    <property type="match status" value="1"/>
</dbReference>
<feature type="domain" description="Integrase catalytic" evidence="1">
    <location>
        <begin position="2"/>
        <end position="34"/>
    </location>
</feature>
<dbReference type="Proteomes" id="UP000247609">
    <property type="component" value="Unassembled WGS sequence"/>
</dbReference>
<dbReference type="AlphaFoldDB" id="A0A318QBT3"/>
<gene>
    <name evidence="2" type="ORF">CFR71_12755</name>
</gene>
<dbReference type="InterPro" id="IPR001584">
    <property type="entry name" value="Integrase_cat-core"/>
</dbReference>
<accession>A0A318QBT3</accession>
<protein>
    <recommendedName>
        <fullName evidence="1">Integrase catalytic domain-containing protein</fullName>
    </recommendedName>
</protein>
<evidence type="ECO:0000313" key="3">
    <source>
        <dbReference type="Proteomes" id="UP000247609"/>
    </source>
</evidence>
<evidence type="ECO:0000259" key="1">
    <source>
        <dbReference type="Pfam" id="PF13683"/>
    </source>
</evidence>
<name>A0A318QBT3_9PROT</name>
<dbReference type="GO" id="GO:0015074">
    <property type="term" value="P:DNA integration"/>
    <property type="evidence" value="ECO:0007669"/>
    <property type="project" value="InterPro"/>
</dbReference>
<organism evidence="2 3">
    <name type="scientific">Novacetimonas pomaceti</name>
    <dbReference type="NCBI Taxonomy" id="2021998"/>
    <lineage>
        <taxon>Bacteria</taxon>
        <taxon>Pseudomonadati</taxon>
        <taxon>Pseudomonadota</taxon>
        <taxon>Alphaproteobacteria</taxon>
        <taxon>Acetobacterales</taxon>
        <taxon>Acetobacteraceae</taxon>
        <taxon>Novacetimonas</taxon>
    </lineage>
</organism>
<dbReference type="SUPFAM" id="SSF53098">
    <property type="entry name" value="Ribonuclease H-like"/>
    <property type="match status" value="1"/>
</dbReference>
<proteinExistence type="predicted"/>